<dbReference type="EMBL" id="PCTA01000025">
    <property type="protein sequence ID" value="PIP61504.1"/>
    <property type="molecule type" value="Genomic_DNA"/>
</dbReference>
<protein>
    <submittedName>
        <fullName evidence="1">Uncharacterized protein</fullName>
    </submittedName>
</protein>
<evidence type="ECO:0000313" key="1">
    <source>
        <dbReference type="EMBL" id="PIP61504.1"/>
    </source>
</evidence>
<organism evidence="1 2">
    <name type="scientific">Candidatus Roizmanbacteria bacterium CG22_combo_CG10-13_8_21_14_all_38_20</name>
    <dbReference type="NCBI Taxonomy" id="1974862"/>
    <lineage>
        <taxon>Bacteria</taxon>
        <taxon>Candidatus Roizmaniibacteriota</taxon>
    </lineage>
</organism>
<accession>A0A2H0BV77</accession>
<gene>
    <name evidence="1" type="ORF">COW99_03740</name>
</gene>
<reference evidence="1 2" key="1">
    <citation type="submission" date="2017-09" db="EMBL/GenBank/DDBJ databases">
        <title>Depth-based differentiation of microbial function through sediment-hosted aquifers and enrichment of novel symbionts in the deep terrestrial subsurface.</title>
        <authorList>
            <person name="Probst A.J."/>
            <person name="Ladd B."/>
            <person name="Jarett J.K."/>
            <person name="Geller-Mcgrath D.E."/>
            <person name="Sieber C.M."/>
            <person name="Emerson J.B."/>
            <person name="Anantharaman K."/>
            <person name="Thomas B.C."/>
            <person name="Malmstrom R."/>
            <person name="Stieglmeier M."/>
            <person name="Klingl A."/>
            <person name="Woyke T."/>
            <person name="Ryan C.M."/>
            <person name="Banfield J.F."/>
        </authorList>
    </citation>
    <scope>NUCLEOTIDE SEQUENCE [LARGE SCALE GENOMIC DNA]</scope>
    <source>
        <strain evidence="1">CG22_combo_CG10-13_8_21_14_all_38_20</strain>
    </source>
</reference>
<comment type="caution">
    <text evidence="1">The sequence shown here is derived from an EMBL/GenBank/DDBJ whole genome shotgun (WGS) entry which is preliminary data.</text>
</comment>
<name>A0A2H0BV77_9BACT</name>
<dbReference type="AlphaFoldDB" id="A0A2H0BV77"/>
<proteinExistence type="predicted"/>
<evidence type="ECO:0000313" key="2">
    <source>
        <dbReference type="Proteomes" id="UP000231246"/>
    </source>
</evidence>
<sequence length="75" mass="8552">MKGGGKYMAVMFYDVKNREKVEVPENMVKKTTYERQLKNGGTQVRYALRGELGDGRKVTKFVSKDDWDGMSAPTE</sequence>
<dbReference type="Proteomes" id="UP000231246">
    <property type="component" value="Unassembled WGS sequence"/>
</dbReference>